<keyword evidence="2" id="KW-1185">Reference proteome</keyword>
<proteinExistence type="predicted"/>
<dbReference type="Proteomes" id="UP001164250">
    <property type="component" value="Chromosome 11"/>
</dbReference>
<evidence type="ECO:0000313" key="2">
    <source>
        <dbReference type="Proteomes" id="UP001164250"/>
    </source>
</evidence>
<dbReference type="EMBL" id="CM047907">
    <property type="protein sequence ID" value="KAJ0084767.1"/>
    <property type="molecule type" value="Genomic_DNA"/>
</dbReference>
<sequence length="52" mass="5601">MVAKMVVVKDGWLSKVAVKDELDSSTSKDGMRRLLATVALATLDAELQQSHG</sequence>
<evidence type="ECO:0000313" key="1">
    <source>
        <dbReference type="EMBL" id="KAJ0084767.1"/>
    </source>
</evidence>
<comment type="caution">
    <text evidence="1">The sequence shown here is derived from an EMBL/GenBank/DDBJ whole genome shotgun (WGS) entry which is preliminary data.</text>
</comment>
<organism evidence="1 2">
    <name type="scientific">Pistacia atlantica</name>
    <dbReference type="NCBI Taxonomy" id="434234"/>
    <lineage>
        <taxon>Eukaryota</taxon>
        <taxon>Viridiplantae</taxon>
        <taxon>Streptophyta</taxon>
        <taxon>Embryophyta</taxon>
        <taxon>Tracheophyta</taxon>
        <taxon>Spermatophyta</taxon>
        <taxon>Magnoliopsida</taxon>
        <taxon>eudicotyledons</taxon>
        <taxon>Gunneridae</taxon>
        <taxon>Pentapetalae</taxon>
        <taxon>rosids</taxon>
        <taxon>malvids</taxon>
        <taxon>Sapindales</taxon>
        <taxon>Anacardiaceae</taxon>
        <taxon>Pistacia</taxon>
    </lineage>
</organism>
<protein>
    <submittedName>
        <fullName evidence="1">Uncharacterized protein</fullName>
    </submittedName>
</protein>
<reference evidence="2" key="1">
    <citation type="journal article" date="2023" name="G3 (Bethesda)">
        <title>Genome assembly and association tests identify interacting loci associated with vigor, precocity, and sex in interspecific pistachio rootstocks.</title>
        <authorList>
            <person name="Palmer W."/>
            <person name="Jacygrad E."/>
            <person name="Sagayaradj S."/>
            <person name="Cavanaugh K."/>
            <person name="Han R."/>
            <person name="Bertier L."/>
            <person name="Beede B."/>
            <person name="Kafkas S."/>
            <person name="Golino D."/>
            <person name="Preece J."/>
            <person name="Michelmore R."/>
        </authorList>
    </citation>
    <scope>NUCLEOTIDE SEQUENCE [LARGE SCALE GENOMIC DNA]</scope>
</reference>
<name>A0ACC1ACK1_9ROSI</name>
<accession>A0ACC1ACK1</accession>
<gene>
    <name evidence="1" type="ORF">Patl1_29611</name>
</gene>